<keyword evidence="2" id="KW-0808">Transferase</keyword>
<sequence>MTHASPDVVILCGGLGTRLTPVLQDRPKPMAPINGRPFLDLVIDHVLSNGFRRIVFCTGHHGDWIARHVTQRHDCESIISHETTPLGTAGALRACRSLLTTPTALVLNGDSLCRIDLQALLALHQDKQAEATMAVIPSNDRLDAGGVTMDALGWIRSFHEKQPAPFLNAGIYAIQTTVLHRIPDAGACSLERDLFPRLVEGQLYGYACEAPLYDIGTPARLAAFQALDKDTSDHHLTISLSQ</sequence>
<gene>
    <name evidence="2" type="ORF">NITLEN_30077</name>
</gene>
<feature type="domain" description="Nucleotidyl transferase" evidence="1">
    <location>
        <begin position="9"/>
        <end position="224"/>
    </location>
</feature>
<reference evidence="3" key="1">
    <citation type="submission" date="2018-04" db="EMBL/GenBank/DDBJ databases">
        <authorList>
            <person name="Lucker S."/>
            <person name="Sakoula D."/>
        </authorList>
    </citation>
    <scope>NUCLEOTIDE SEQUENCE [LARGE SCALE GENOMIC DNA]</scope>
</reference>
<dbReference type="PANTHER" id="PTHR22572">
    <property type="entry name" value="SUGAR-1-PHOSPHATE GUANYL TRANSFERASE"/>
    <property type="match status" value="1"/>
</dbReference>
<dbReference type="Gene3D" id="3.90.550.10">
    <property type="entry name" value="Spore Coat Polysaccharide Biosynthesis Protein SpsA, Chain A"/>
    <property type="match status" value="1"/>
</dbReference>
<evidence type="ECO:0000313" key="3">
    <source>
        <dbReference type="Proteomes" id="UP000248168"/>
    </source>
</evidence>
<dbReference type="RefSeq" id="WP_121989488.1">
    <property type="nucleotide sequence ID" value="NZ_OUNR01000016.1"/>
</dbReference>
<dbReference type="InParanoid" id="A0A330L7Q1"/>
<dbReference type="GO" id="GO:0016779">
    <property type="term" value="F:nucleotidyltransferase activity"/>
    <property type="evidence" value="ECO:0007669"/>
    <property type="project" value="UniProtKB-KW"/>
</dbReference>
<protein>
    <submittedName>
        <fullName evidence="2">Putative Nucleotidyl transferase</fullName>
        <ecNumber evidence="2">2.7.7.-</ecNumber>
    </submittedName>
</protein>
<evidence type="ECO:0000259" key="1">
    <source>
        <dbReference type="Pfam" id="PF00483"/>
    </source>
</evidence>
<dbReference type="Proteomes" id="UP000248168">
    <property type="component" value="Unassembled WGS sequence"/>
</dbReference>
<evidence type="ECO:0000313" key="2">
    <source>
        <dbReference type="EMBL" id="SPP65163.1"/>
    </source>
</evidence>
<name>A0A330L7Q1_9BACT</name>
<dbReference type="EMBL" id="OUNR01000016">
    <property type="protein sequence ID" value="SPP65163.1"/>
    <property type="molecule type" value="Genomic_DNA"/>
</dbReference>
<accession>A0A330L7Q1</accession>
<dbReference type="EC" id="2.7.7.-" evidence="2"/>
<dbReference type="InterPro" id="IPR005835">
    <property type="entry name" value="NTP_transferase_dom"/>
</dbReference>
<dbReference type="OrthoDB" id="9788272at2"/>
<keyword evidence="3" id="KW-1185">Reference proteome</keyword>
<organism evidence="2 3">
    <name type="scientific">Nitrospira lenta</name>
    <dbReference type="NCBI Taxonomy" id="1436998"/>
    <lineage>
        <taxon>Bacteria</taxon>
        <taxon>Pseudomonadati</taxon>
        <taxon>Nitrospirota</taxon>
        <taxon>Nitrospiria</taxon>
        <taxon>Nitrospirales</taxon>
        <taxon>Nitrospiraceae</taxon>
        <taxon>Nitrospira</taxon>
    </lineage>
</organism>
<dbReference type="InterPro" id="IPR029044">
    <property type="entry name" value="Nucleotide-diphossugar_trans"/>
</dbReference>
<proteinExistence type="predicted"/>
<dbReference type="InterPro" id="IPR050486">
    <property type="entry name" value="Mannose-1P_guanyltransferase"/>
</dbReference>
<dbReference type="SUPFAM" id="SSF53448">
    <property type="entry name" value="Nucleotide-diphospho-sugar transferases"/>
    <property type="match status" value="1"/>
</dbReference>
<keyword evidence="2" id="KW-0548">Nucleotidyltransferase</keyword>
<dbReference type="CDD" id="cd06915">
    <property type="entry name" value="NTP_transferase_WcbM_like"/>
    <property type="match status" value="1"/>
</dbReference>
<dbReference type="Pfam" id="PF00483">
    <property type="entry name" value="NTP_transferase"/>
    <property type="match status" value="1"/>
</dbReference>
<dbReference type="AlphaFoldDB" id="A0A330L7Q1"/>